<protein>
    <submittedName>
        <fullName evidence="1">Uncharacterized protein</fullName>
    </submittedName>
</protein>
<accession>A0A9C7CNE8</accession>
<reference evidence="1" key="1">
    <citation type="submission" date="2022-11" db="EMBL/GenBank/DDBJ databases">
        <title>Complete Genome Sequences of three Polynucleobacter sp. Subcluster PnecC Strains KF022, KF023, and KF032 Isolated from a Shallow Eutrophic Lake in Japan.</title>
        <authorList>
            <person name="Ogata Y."/>
            <person name="Watanabe K."/>
            <person name="Takemine S."/>
            <person name="Shindo C."/>
            <person name="Kurokawa R."/>
            <person name="Suda W."/>
        </authorList>
    </citation>
    <scope>NUCLEOTIDE SEQUENCE</scope>
    <source>
        <strain evidence="1">KF023</strain>
    </source>
</reference>
<organism evidence="1">
    <name type="scientific">Polynucleobacter yangtzensis</name>
    <dbReference type="NCBI Taxonomy" id="1743159"/>
    <lineage>
        <taxon>Bacteria</taxon>
        <taxon>Pseudomonadati</taxon>
        <taxon>Pseudomonadota</taxon>
        <taxon>Betaproteobacteria</taxon>
        <taxon>Burkholderiales</taxon>
        <taxon>Burkholderiaceae</taxon>
        <taxon>Polynucleobacter</taxon>
    </lineage>
</organism>
<proteinExistence type="predicted"/>
<dbReference type="AlphaFoldDB" id="A0A9C7CNE8"/>
<dbReference type="EMBL" id="AP026973">
    <property type="protein sequence ID" value="BDT77887.1"/>
    <property type="molecule type" value="Genomic_DNA"/>
</dbReference>
<name>A0A9C7CNE8_9BURK</name>
<evidence type="ECO:0000313" key="1">
    <source>
        <dbReference type="EMBL" id="BDT77887.1"/>
    </source>
</evidence>
<dbReference type="KEGG" id="pyt:PKF023_16900"/>
<dbReference type="RefSeq" id="WP_281742366.1">
    <property type="nucleotide sequence ID" value="NZ_AP026973.1"/>
</dbReference>
<gene>
    <name evidence="1" type="ORF">PKF023_16900</name>
</gene>
<dbReference type="Proteomes" id="UP001211097">
    <property type="component" value="Chromosome"/>
</dbReference>
<sequence>MKQVWIVQANEDKYVVDAFDNEAAAKDCADFYRGWIHKCYSVDIESRFIKPSDWEDYDD</sequence>